<protein>
    <recommendedName>
        <fullName evidence="4">Ig-like domain-containing protein</fullName>
    </recommendedName>
</protein>
<feature type="signal peptide" evidence="1">
    <location>
        <begin position="1"/>
        <end position="19"/>
    </location>
</feature>
<keyword evidence="1" id="KW-0732">Signal</keyword>
<evidence type="ECO:0000313" key="3">
    <source>
        <dbReference type="Proteomes" id="UP000194841"/>
    </source>
</evidence>
<evidence type="ECO:0008006" key="4">
    <source>
        <dbReference type="Google" id="ProtNLM"/>
    </source>
</evidence>
<dbReference type="Proteomes" id="UP000194841">
    <property type="component" value="Unassembled WGS sequence"/>
</dbReference>
<dbReference type="EMBL" id="MWPV01000002">
    <property type="protein sequence ID" value="OUL57975.1"/>
    <property type="molecule type" value="Genomic_DNA"/>
</dbReference>
<comment type="caution">
    <text evidence="2">The sequence shown here is derived from an EMBL/GenBank/DDBJ whole genome shotgun (WGS) entry which is preliminary data.</text>
</comment>
<sequence length="559" mass="61441">MKKTWKLAAIAIFSLLNVACGSSESTPSTPVTTPDNTQFNLAITLSGLSDSGVSFRWLGQSYSISTSQTVSVTAVSYSAPTELTFADTHQCTSTLNKANNTDYNWLISCEKKAVEQAFSILIDSPLPYAVDIKLNDDIFTIKEQSLATEIITSDTPTIVQTDGPLLCNLNPDSAQSAHWRLKCDEFLIATEPVANSTHTDVVLTTPTEKIQLAITGPAEGQNITLIHQAGSQYFLLGSTIYSLQVGQNASINLTALTGQFVSLTQHQQALYGLANDGLYRYSETLNTWQQLRPITRPLASALFASGETLSWLTQMNDALLLDRWVNNANKSTTTADQQISQASDHGALSIDNGVMWLAKNQQNQWLLTAVELMANTVNQVIQTLDQYKQFALWQKDATTNQLLMIEGGSLTTFTIENQSMSWQPYQATSADLVGAHKQLLVTATTLSQSQAQIHTLYHGQTELNHTALNNAFNWSSPAIIALQTDPTAFSSISIKYGLLLFYIEEQSEVWISDGTLNNTKRLLSDKSWQEFTNLEIIAAGQSVLLLNNKSNNQLMTITR</sequence>
<proteinExistence type="predicted"/>
<organism evidence="2 3">
    <name type="scientific">Pseudoalteromonas ulvae</name>
    <dbReference type="NCBI Taxonomy" id="107327"/>
    <lineage>
        <taxon>Bacteria</taxon>
        <taxon>Pseudomonadati</taxon>
        <taxon>Pseudomonadota</taxon>
        <taxon>Gammaproteobacteria</taxon>
        <taxon>Alteromonadales</taxon>
        <taxon>Pseudoalteromonadaceae</taxon>
        <taxon>Pseudoalteromonas</taxon>
    </lineage>
</organism>
<feature type="chain" id="PRO_5011969863" description="Ig-like domain-containing protein" evidence="1">
    <location>
        <begin position="20"/>
        <end position="559"/>
    </location>
</feature>
<keyword evidence="3" id="KW-1185">Reference proteome</keyword>
<evidence type="ECO:0000256" key="1">
    <source>
        <dbReference type="SAM" id="SignalP"/>
    </source>
</evidence>
<reference evidence="2 3" key="1">
    <citation type="submission" date="2017-02" db="EMBL/GenBank/DDBJ databases">
        <title>Pseudoalteromonas ulvae TC14 Genome.</title>
        <authorList>
            <person name="Molmeret M."/>
        </authorList>
    </citation>
    <scope>NUCLEOTIDE SEQUENCE [LARGE SCALE GENOMIC DNA]</scope>
    <source>
        <strain evidence="2">TC14</strain>
    </source>
</reference>
<dbReference type="AlphaFoldDB" id="A0A244CQV1"/>
<name>A0A244CQV1_PSEDV</name>
<gene>
    <name evidence="2" type="ORF">B1199_06315</name>
</gene>
<accession>A0A244CQV1</accession>
<dbReference type="OrthoDB" id="7064508at2"/>
<dbReference type="RefSeq" id="WP_086743280.1">
    <property type="nucleotide sequence ID" value="NZ_MWPV01000002.1"/>
</dbReference>
<evidence type="ECO:0000313" key="2">
    <source>
        <dbReference type="EMBL" id="OUL57975.1"/>
    </source>
</evidence>